<protein>
    <recommendedName>
        <fullName evidence="2">GST N-terminal domain-containing protein</fullName>
    </recommendedName>
</protein>
<evidence type="ECO:0000256" key="1">
    <source>
        <dbReference type="SAM" id="MobiDB-lite"/>
    </source>
</evidence>
<dbReference type="HOGENOM" id="CLU_2588060_0_0_7"/>
<dbReference type="SUPFAM" id="SSF52833">
    <property type="entry name" value="Thioredoxin-like"/>
    <property type="match status" value="1"/>
</dbReference>
<dbReference type="Pfam" id="PF02798">
    <property type="entry name" value="GST_N"/>
    <property type="match status" value="1"/>
</dbReference>
<dbReference type="STRING" id="378806.STAUR_3519"/>
<reference evidence="3 4" key="1">
    <citation type="journal article" date="2011" name="Mol. Biol. Evol.">
        <title>Comparative genomic analysis of fruiting body formation in Myxococcales.</title>
        <authorList>
            <person name="Huntley S."/>
            <person name="Hamann N."/>
            <person name="Wegener-Feldbrugge S."/>
            <person name="Treuner-Lange A."/>
            <person name="Kube M."/>
            <person name="Reinhardt R."/>
            <person name="Klages S."/>
            <person name="Muller R."/>
            <person name="Ronning C.M."/>
            <person name="Nierman W.C."/>
            <person name="Sogaard-Andersen L."/>
        </authorList>
    </citation>
    <scope>NUCLEOTIDE SEQUENCE [LARGE SCALE GENOMIC DNA]</scope>
    <source>
        <strain evidence="3 4">DW4/3-1</strain>
    </source>
</reference>
<organism evidence="3 4">
    <name type="scientific">Stigmatella aurantiaca (strain DW4/3-1)</name>
    <dbReference type="NCBI Taxonomy" id="378806"/>
    <lineage>
        <taxon>Bacteria</taxon>
        <taxon>Pseudomonadati</taxon>
        <taxon>Myxococcota</taxon>
        <taxon>Myxococcia</taxon>
        <taxon>Myxococcales</taxon>
        <taxon>Cystobacterineae</taxon>
        <taxon>Archangiaceae</taxon>
        <taxon>Stigmatella</taxon>
    </lineage>
</organism>
<evidence type="ECO:0000313" key="4">
    <source>
        <dbReference type="Proteomes" id="UP000001351"/>
    </source>
</evidence>
<evidence type="ECO:0000313" key="3">
    <source>
        <dbReference type="EMBL" id="ADO71309.1"/>
    </source>
</evidence>
<dbReference type="PROSITE" id="PS50404">
    <property type="entry name" value="GST_NTER"/>
    <property type="match status" value="1"/>
</dbReference>
<dbReference type="InterPro" id="IPR004045">
    <property type="entry name" value="Glutathione_S-Trfase_N"/>
</dbReference>
<name>E3FCK0_STIAD</name>
<feature type="domain" description="GST N-terminal" evidence="2">
    <location>
        <begin position="1"/>
        <end position="45"/>
    </location>
</feature>
<feature type="compositionally biased region" description="Basic and acidic residues" evidence="1">
    <location>
        <begin position="67"/>
        <end position="80"/>
    </location>
</feature>
<dbReference type="EMBL" id="CP002271">
    <property type="protein sequence ID" value="ADO71309.1"/>
    <property type="molecule type" value="Genomic_DNA"/>
</dbReference>
<gene>
    <name evidence="3" type="ordered locus">STAUR_3519</name>
</gene>
<dbReference type="KEGG" id="sur:STAUR_3519"/>
<dbReference type="InterPro" id="IPR036249">
    <property type="entry name" value="Thioredoxin-like_sf"/>
</dbReference>
<dbReference type="AlphaFoldDB" id="E3FCK0"/>
<sequence length="80" mass="8593">MITVSAFKWVPPSFGQVPVFEEEGLALFESGAIVLHIACPERDASPGHRGQPGTSNHVGPRGTQFDRNPDPAVGRDRPLS</sequence>
<dbReference type="Gene3D" id="3.40.30.10">
    <property type="entry name" value="Glutaredoxin"/>
    <property type="match status" value="1"/>
</dbReference>
<dbReference type="CDD" id="cd00570">
    <property type="entry name" value="GST_N_family"/>
    <property type="match status" value="1"/>
</dbReference>
<evidence type="ECO:0000259" key="2">
    <source>
        <dbReference type="PROSITE" id="PS50404"/>
    </source>
</evidence>
<feature type="region of interest" description="Disordered" evidence="1">
    <location>
        <begin position="42"/>
        <end position="80"/>
    </location>
</feature>
<accession>E3FCK0</accession>
<keyword evidence="4" id="KW-1185">Reference proteome</keyword>
<dbReference type="Proteomes" id="UP000001351">
    <property type="component" value="Chromosome"/>
</dbReference>
<proteinExistence type="predicted"/>